<keyword evidence="1" id="KW-0472">Membrane</keyword>
<organism evidence="2 3">
    <name type="scientific">Cinchona calisaya</name>
    <dbReference type="NCBI Taxonomy" id="153742"/>
    <lineage>
        <taxon>Eukaryota</taxon>
        <taxon>Viridiplantae</taxon>
        <taxon>Streptophyta</taxon>
        <taxon>Embryophyta</taxon>
        <taxon>Tracheophyta</taxon>
        <taxon>Spermatophyta</taxon>
        <taxon>Magnoliopsida</taxon>
        <taxon>eudicotyledons</taxon>
        <taxon>Gunneridae</taxon>
        <taxon>Pentapetalae</taxon>
        <taxon>asterids</taxon>
        <taxon>lamiids</taxon>
        <taxon>Gentianales</taxon>
        <taxon>Rubiaceae</taxon>
        <taxon>Cinchonoideae</taxon>
        <taxon>Cinchoneae</taxon>
        <taxon>Cinchona</taxon>
    </lineage>
</organism>
<comment type="caution">
    <text evidence="2">The sequence shown here is derived from an EMBL/GenBank/DDBJ whole genome shotgun (WGS) entry which is preliminary data.</text>
</comment>
<evidence type="ECO:0000313" key="3">
    <source>
        <dbReference type="Proteomes" id="UP001630127"/>
    </source>
</evidence>
<dbReference type="InterPro" id="IPR053258">
    <property type="entry name" value="Ca-permeable_cation_channel"/>
</dbReference>
<proteinExistence type="predicted"/>
<reference evidence="2 3" key="1">
    <citation type="submission" date="2024-11" db="EMBL/GenBank/DDBJ databases">
        <title>A near-complete genome assembly of Cinchona calisaya.</title>
        <authorList>
            <person name="Lian D.C."/>
            <person name="Zhao X.W."/>
            <person name="Wei L."/>
        </authorList>
    </citation>
    <scope>NUCLEOTIDE SEQUENCE [LARGE SCALE GENOMIC DNA]</scope>
    <source>
        <tissue evidence="2">Nenye</tissue>
    </source>
</reference>
<dbReference type="Proteomes" id="UP001630127">
    <property type="component" value="Unassembled WGS sequence"/>
</dbReference>
<sequence>MADQNPRNNQRFNRLLATFCEQFNAAFINVQLWICCLFQQEELPAGIFPHAAFAFTIIAILGFLQVKYQGKDKTPFDSHPRTIAVANTSLLIYCLAYGIEQRLSSNRRCQIPRSVSNAIRWCVLLTGPLSLAATASFLFPDSVRPVLFVIYIIGSAGEILYRIYGRFTITGERSEPPYGWRGIQLLMTRIWQFINRCFTERRQRQRLPF</sequence>
<feature type="transmembrane region" description="Helical" evidence="1">
    <location>
        <begin position="118"/>
        <end position="139"/>
    </location>
</feature>
<protein>
    <submittedName>
        <fullName evidence="2">Uncharacterized protein</fullName>
    </submittedName>
</protein>
<dbReference type="EMBL" id="JBJUIK010000016">
    <property type="protein sequence ID" value="KAL3499721.1"/>
    <property type="molecule type" value="Genomic_DNA"/>
</dbReference>
<keyword evidence="1" id="KW-1133">Transmembrane helix</keyword>
<evidence type="ECO:0000313" key="2">
    <source>
        <dbReference type="EMBL" id="KAL3499721.1"/>
    </source>
</evidence>
<dbReference type="PANTHER" id="PTHR34115:SF5">
    <property type="entry name" value="PROTEIN, PUTATIVE-RELATED"/>
    <property type="match status" value="1"/>
</dbReference>
<name>A0ABD2XYX4_9GENT</name>
<gene>
    <name evidence="2" type="ORF">ACH5RR_038814</name>
</gene>
<evidence type="ECO:0000256" key="1">
    <source>
        <dbReference type="SAM" id="Phobius"/>
    </source>
</evidence>
<dbReference type="PANTHER" id="PTHR34115">
    <property type="entry name" value="PROTEIN, PUTATIVE-RELATED"/>
    <property type="match status" value="1"/>
</dbReference>
<feature type="transmembrane region" description="Helical" evidence="1">
    <location>
        <begin position="47"/>
        <end position="66"/>
    </location>
</feature>
<feature type="transmembrane region" description="Helical" evidence="1">
    <location>
        <begin position="145"/>
        <end position="164"/>
    </location>
</feature>
<keyword evidence="3" id="KW-1185">Reference proteome</keyword>
<accession>A0ABD2XYX4</accession>
<dbReference type="AlphaFoldDB" id="A0ABD2XYX4"/>
<keyword evidence="1" id="KW-0812">Transmembrane</keyword>